<reference evidence="9" key="1">
    <citation type="submission" date="2023-06" db="EMBL/GenBank/DDBJ databases">
        <authorList>
            <person name="Delattre M."/>
        </authorList>
    </citation>
    <scope>NUCLEOTIDE SEQUENCE</scope>
    <source>
        <strain evidence="9">AF72</strain>
    </source>
</reference>
<protein>
    <recommendedName>
        <fullName evidence="8">Transforming acidic coiled-coil-containing protein C-terminal domain-containing protein</fullName>
    </recommendedName>
</protein>
<evidence type="ECO:0000256" key="3">
    <source>
        <dbReference type="ARBA" id="ARBA00022490"/>
    </source>
</evidence>
<feature type="domain" description="Transforming acidic coiled-coil-containing protein C-terminal" evidence="8">
    <location>
        <begin position="177"/>
        <end position="355"/>
    </location>
</feature>
<keyword evidence="4 6" id="KW-0175">Coiled coil</keyword>
<name>A0AA36G8E4_9BILA</name>
<proteinExistence type="inferred from homology"/>
<dbReference type="Pfam" id="PF05010">
    <property type="entry name" value="TACC_C"/>
    <property type="match status" value="1"/>
</dbReference>
<accession>A0AA36G8E4</accession>
<keyword evidence="3" id="KW-0963">Cytoplasm</keyword>
<dbReference type="InterPro" id="IPR007707">
    <property type="entry name" value="TACC_C"/>
</dbReference>
<keyword evidence="10" id="KW-1185">Reference proteome</keyword>
<dbReference type="Gene3D" id="1.20.5.1700">
    <property type="match status" value="1"/>
</dbReference>
<feature type="non-terminal residue" evidence="9">
    <location>
        <position position="1"/>
    </location>
</feature>
<comment type="subcellular location">
    <subcellularLocation>
        <location evidence="1">Cytoplasm</location>
        <location evidence="1">Cytoskeleton</location>
    </subcellularLocation>
</comment>
<sequence>MHRLVGELFSRLEGSPTSGCFLNSGSPRSRKMEDDPAVDPPRHPVYGYQCEPAADTSARSGGEDYKSAEEGEEFEIIEERAPSPVTSPPPMPEPKLEAPFTPKPTMANAERLQNGGKTIQRIPERQKTMVVSPAKSPSITAVQDIFAKAKKDSNFEEAERAVISLMTSNERLVASAMAAKVEQLQAKYDQSKSDVLCLDHLVDNLRQGIVRAGKGVQPLHTDNASSLKYDQLKVEHQQLQNELKQLYDTYQNSFPYIDQLKSLIKDLKEQNEDWKKSHEVLNADIAAVGEKYQHLLVHSQDKLNDANDHVRKVEERAERDRLALATKQTAIDSLRGQLDAKVKENQELQDICNALMEKLNQQEDDGQSEMGSI</sequence>
<gene>
    <name evidence="9" type="ORF">MSPICULIGERA_LOCUS17640</name>
</gene>
<evidence type="ECO:0000313" key="10">
    <source>
        <dbReference type="Proteomes" id="UP001177023"/>
    </source>
</evidence>
<evidence type="ECO:0000259" key="8">
    <source>
        <dbReference type="Pfam" id="PF05010"/>
    </source>
</evidence>
<dbReference type="Proteomes" id="UP001177023">
    <property type="component" value="Unassembled WGS sequence"/>
</dbReference>
<comment type="similarity">
    <text evidence="2">Belongs to the TACC family.</text>
</comment>
<evidence type="ECO:0000313" key="9">
    <source>
        <dbReference type="EMBL" id="CAJ0579421.1"/>
    </source>
</evidence>
<evidence type="ECO:0000256" key="1">
    <source>
        <dbReference type="ARBA" id="ARBA00004245"/>
    </source>
</evidence>
<dbReference type="GO" id="GO:0005856">
    <property type="term" value="C:cytoskeleton"/>
    <property type="evidence" value="ECO:0007669"/>
    <property type="project" value="UniProtKB-SubCell"/>
</dbReference>
<feature type="compositionally biased region" description="Polar residues" evidence="7">
    <location>
        <begin position="15"/>
        <end position="27"/>
    </location>
</feature>
<dbReference type="EMBL" id="CATQJA010002657">
    <property type="protein sequence ID" value="CAJ0579421.1"/>
    <property type="molecule type" value="Genomic_DNA"/>
</dbReference>
<comment type="caution">
    <text evidence="9">The sequence shown here is derived from an EMBL/GenBank/DDBJ whole genome shotgun (WGS) entry which is preliminary data.</text>
</comment>
<keyword evidence="5" id="KW-0206">Cytoskeleton</keyword>
<evidence type="ECO:0000256" key="2">
    <source>
        <dbReference type="ARBA" id="ARBA00009423"/>
    </source>
</evidence>
<dbReference type="AlphaFoldDB" id="A0AA36G8E4"/>
<evidence type="ECO:0000256" key="6">
    <source>
        <dbReference type="SAM" id="Coils"/>
    </source>
</evidence>
<evidence type="ECO:0000256" key="7">
    <source>
        <dbReference type="SAM" id="MobiDB-lite"/>
    </source>
</evidence>
<feature type="coiled-coil region" evidence="6">
    <location>
        <begin position="229"/>
        <end position="365"/>
    </location>
</feature>
<evidence type="ECO:0000256" key="4">
    <source>
        <dbReference type="ARBA" id="ARBA00023054"/>
    </source>
</evidence>
<organism evidence="9 10">
    <name type="scientific">Mesorhabditis spiculigera</name>
    <dbReference type="NCBI Taxonomy" id="96644"/>
    <lineage>
        <taxon>Eukaryota</taxon>
        <taxon>Metazoa</taxon>
        <taxon>Ecdysozoa</taxon>
        <taxon>Nematoda</taxon>
        <taxon>Chromadorea</taxon>
        <taxon>Rhabditida</taxon>
        <taxon>Rhabditina</taxon>
        <taxon>Rhabditomorpha</taxon>
        <taxon>Rhabditoidea</taxon>
        <taxon>Rhabditidae</taxon>
        <taxon>Mesorhabditinae</taxon>
        <taxon>Mesorhabditis</taxon>
    </lineage>
</organism>
<feature type="region of interest" description="Disordered" evidence="7">
    <location>
        <begin position="1"/>
        <end position="101"/>
    </location>
</feature>
<evidence type="ECO:0000256" key="5">
    <source>
        <dbReference type="ARBA" id="ARBA00023212"/>
    </source>
</evidence>